<dbReference type="Gene3D" id="1.10.3210.10">
    <property type="entry name" value="Hypothetical protein af1432"/>
    <property type="match status" value="1"/>
</dbReference>
<dbReference type="Proteomes" id="UP000320225">
    <property type="component" value="Unassembled WGS sequence"/>
</dbReference>
<dbReference type="SUPFAM" id="SSF109604">
    <property type="entry name" value="HD-domain/PDEase-like"/>
    <property type="match status" value="1"/>
</dbReference>
<evidence type="ECO:0000313" key="1">
    <source>
        <dbReference type="EMBL" id="TSE26349.1"/>
    </source>
</evidence>
<reference evidence="1 2" key="1">
    <citation type="submission" date="2019-07" db="EMBL/GenBank/DDBJ databases">
        <title>Tepidimonas sediminis YIM 72259 draft genome.</title>
        <authorList>
            <person name="Da Costa M.S."/>
            <person name="Froufe H.J.C."/>
            <person name="Egas C."/>
            <person name="Albuquerque L."/>
        </authorList>
    </citation>
    <scope>NUCLEOTIDE SEQUENCE [LARGE SCALE GENOMIC DNA]</scope>
    <source>
        <strain evidence="1 2">YIM 72259</strain>
    </source>
</reference>
<organism evidence="1 2">
    <name type="scientific">Tepidimonas sediminis</name>
    <dbReference type="NCBI Taxonomy" id="2588941"/>
    <lineage>
        <taxon>Bacteria</taxon>
        <taxon>Pseudomonadati</taxon>
        <taxon>Pseudomonadota</taxon>
        <taxon>Betaproteobacteria</taxon>
        <taxon>Burkholderiales</taxon>
        <taxon>Tepidimonas</taxon>
    </lineage>
</organism>
<evidence type="ECO:0000313" key="2">
    <source>
        <dbReference type="Proteomes" id="UP000320225"/>
    </source>
</evidence>
<accession>A0A554WRZ7</accession>
<dbReference type="AlphaFoldDB" id="A0A554WRZ7"/>
<name>A0A554WRZ7_9BURK</name>
<dbReference type="EMBL" id="VJND01000003">
    <property type="protein sequence ID" value="TSE26349.1"/>
    <property type="molecule type" value="Genomic_DNA"/>
</dbReference>
<protein>
    <submittedName>
        <fullName evidence="1">Uncharacterized protein</fullName>
    </submittedName>
</protein>
<sequence length="432" mass="46091">MPAPMSGPAHPPVPLPTEQLRVGMTLPFTLLDAAGRVLLAKGHAIEDEQQLRLLRERRQVFVPFEESELAVKVLMTGLLELDRRGGAIKDLDRYVRLDEGEADGQGAEPLRGTLPEQCAEVSARLRRLLAGIEMGAVAPAEGPARFERLWRDIGQLTASAAQAEAGTLVLTYRACTSPAEYSVLHALQCAVLARQVAPLLGLQGQEARTLVLATASMNVAMLRLQDALAQQHGAPSPVQRAQIDAHAAEGERLLRAAGVADPLWLEAVRLHHTPLAPGVRLAQRPPAQRLAHVIQVLDRYTASMSPRASRPGRTAKDAARTAILFRTGGEQDEVGLALVRLLGMYPPGTFVRLKGGETALVLRRGARAGTPVVAVVVNRAGEPLGTPKLVSTARAGQEVADAVPGSAVRARVNLDEMVRLLAYSRTPAAGLG</sequence>
<keyword evidence="2" id="KW-1185">Reference proteome</keyword>
<proteinExistence type="predicted"/>
<comment type="caution">
    <text evidence="1">The sequence shown here is derived from an EMBL/GenBank/DDBJ whole genome shotgun (WGS) entry which is preliminary data.</text>
</comment>
<gene>
    <name evidence="1" type="ORF">Tsedi_00647</name>
</gene>